<dbReference type="AlphaFoldDB" id="A0A146FMJ8"/>
<protein>
    <submittedName>
        <fullName evidence="1">Similar to An01g08100</fullName>
    </submittedName>
</protein>
<name>A0A146FMJ8_ASPKA</name>
<reference evidence="2" key="2">
    <citation type="submission" date="2016-02" db="EMBL/GenBank/DDBJ databases">
        <title>Genome sequencing of Aspergillus luchuensis NBRC 4314.</title>
        <authorList>
            <person name="Yamada O."/>
        </authorList>
    </citation>
    <scope>NUCLEOTIDE SEQUENCE [LARGE SCALE GENOMIC DNA]</scope>
    <source>
        <strain evidence="2">RIB 2604</strain>
    </source>
</reference>
<comment type="caution">
    <text evidence="1">The sequence shown here is derived from an EMBL/GenBank/DDBJ whole genome shotgun (WGS) entry which is preliminary data.</text>
</comment>
<sequence>MSIPPVICCSSSAHPLLALSHFTSLGAEVLDHVAGSIQLTQHAIADEESLETVANGGTMD</sequence>
<proteinExistence type="predicted"/>
<organism evidence="1 2">
    <name type="scientific">Aspergillus kawachii</name>
    <name type="common">White koji mold</name>
    <name type="synonym">Aspergillus awamori var. kawachi</name>
    <dbReference type="NCBI Taxonomy" id="1069201"/>
    <lineage>
        <taxon>Eukaryota</taxon>
        <taxon>Fungi</taxon>
        <taxon>Dikarya</taxon>
        <taxon>Ascomycota</taxon>
        <taxon>Pezizomycotina</taxon>
        <taxon>Eurotiomycetes</taxon>
        <taxon>Eurotiomycetidae</taxon>
        <taxon>Eurotiales</taxon>
        <taxon>Aspergillaceae</taxon>
        <taxon>Aspergillus</taxon>
        <taxon>Aspergillus subgen. Circumdati</taxon>
    </lineage>
</organism>
<accession>A0A146FMJ8</accession>
<dbReference type="Proteomes" id="UP000075230">
    <property type="component" value="Unassembled WGS sequence"/>
</dbReference>
<reference evidence="1 2" key="1">
    <citation type="journal article" date="2016" name="DNA Res.">
        <title>Genome sequence of Aspergillus luchuensis NBRC 4314.</title>
        <authorList>
            <person name="Yamada O."/>
            <person name="Machida M."/>
            <person name="Hosoyama A."/>
            <person name="Goto M."/>
            <person name="Takahashi T."/>
            <person name="Futagami T."/>
            <person name="Yamagata Y."/>
            <person name="Takeuchi M."/>
            <person name="Kobayashi T."/>
            <person name="Koike H."/>
            <person name="Abe K."/>
            <person name="Asai K."/>
            <person name="Arita M."/>
            <person name="Fujita N."/>
            <person name="Fukuda K."/>
            <person name="Higa K."/>
            <person name="Horikawa H."/>
            <person name="Ishikawa T."/>
            <person name="Jinno K."/>
            <person name="Kato Y."/>
            <person name="Kirimura K."/>
            <person name="Mizutani O."/>
            <person name="Nakasone K."/>
            <person name="Sano M."/>
            <person name="Shiraishi Y."/>
            <person name="Tsukahara M."/>
            <person name="Gomi K."/>
        </authorList>
    </citation>
    <scope>NUCLEOTIDE SEQUENCE [LARGE SCALE GENOMIC DNA]</scope>
    <source>
        <strain evidence="1 2">RIB 2604</strain>
    </source>
</reference>
<evidence type="ECO:0000313" key="2">
    <source>
        <dbReference type="Proteomes" id="UP000075230"/>
    </source>
</evidence>
<dbReference type="EMBL" id="BCWF01000021">
    <property type="protein sequence ID" value="GAT27036.1"/>
    <property type="molecule type" value="Genomic_DNA"/>
</dbReference>
<evidence type="ECO:0000313" key="1">
    <source>
        <dbReference type="EMBL" id="GAT27036.1"/>
    </source>
</evidence>
<gene>
    <name evidence="1" type="ORF">RIB2604_02107190</name>
</gene>